<evidence type="ECO:0000256" key="2">
    <source>
        <dbReference type="ARBA" id="ARBA00004477"/>
    </source>
</evidence>
<feature type="transmembrane region" description="Helical" evidence="10">
    <location>
        <begin position="201"/>
        <end position="222"/>
    </location>
</feature>
<evidence type="ECO:0000256" key="7">
    <source>
        <dbReference type="ARBA" id="ARBA00022989"/>
    </source>
</evidence>
<dbReference type="AlphaFoldDB" id="A0A9W9KEC0"/>
<dbReference type="PANTHER" id="PTHR11132">
    <property type="entry name" value="SOLUTE CARRIER FAMILY 35"/>
    <property type="match status" value="1"/>
</dbReference>
<comment type="similarity">
    <text evidence="3">Belongs to the TPT transporter family. SLC35D subfamily.</text>
</comment>
<evidence type="ECO:0000313" key="13">
    <source>
        <dbReference type="Proteomes" id="UP001141434"/>
    </source>
</evidence>
<comment type="caution">
    <text evidence="12">The sequence shown here is derived from an EMBL/GenBank/DDBJ whole genome shotgun (WGS) entry which is preliminary data.</text>
</comment>
<evidence type="ECO:0000256" key="8">
    <source>
        <dbReference type="ARBA" id="ARBA00023136"/>
    </source>
</evidence>
<evidence type="ECO:0000259" key="11">
    <source>
        <dbReference type="Pfam" id="PF03151"/>
    </source>
</evidence>
<evidence type="ECO:0000256" key="5">
    <source>
        <dbReference type="ARBA" id="ARBA00022692"/>
    </source>
</evidence>
<feature type="compositionally biased region" description="Low complexity" evidence="9">
    <location>
        <begin position="18"/>
        <end position="33"/>
    </location>
</feature>
<feature type="transmembrane region" description="Helical" evidence="10">
    <location>
        <begin position="336"/>
        <end position="354"/>
    </location>
</feature>
<dbReference type="GO" id="GO:0005789">
    <property type="term" value="C:endoplasmic reticulum membrane"/>
    <property type="evidence" value="ECO:0007669"/>
    <property type="project" value="UniProtKB-SubCell"/>
</dbReference>
<proteinExistence type="inferred from homology"/>
<dbReference type="EMBL" id="JAPMSZ010000005">
    <property type="protein sequence ID" value="KAJ5101897.1"/>
    <property type="molecule type" value="Genomic_DNA"/>
</dbReference>
<feature type="domain" description="Sugar phosphate transporter" evidence="11">
    <location>
        <begin position="69"/>
        <end position="355"/>
    </location>
</feature>
<keyword evidence="7 10" id="KW-1133">Transmembrane helix</keyword>
<accession>A0A9W9KEC0</accession>
<feature type="compositionally biased region" description="Basic and acidic residues" evidence="9">
    <location>
        <begin position="1"/>
        <end position="11"/>
    </location>
</feature>
<evidence type="ECO:0000256" key="9">
    <source>
        <dbReference type="SAM" id="MobiDB-lite"/>
    </source>
</evidence>
<dbReference type="RefSeq" id="XP_056512728.1">
    <property type="nucleotide sequence ID" value="XM_056654701.1"/>
</dbReference>
<evidence type="ECO:0000256" key="10">
    <source>
        <dbReference type="SAM" id="Phobius"/>
    </source>
</evidence>
<reference evidence="12" key="2">
    <citation type="journal article" date="2023" name="IMA Fungus">
        <title>Comparative genomic study of the Penicillium genus elucidates a diverse pangenome and 15 lateral gene transfer events.</title>
        <authorList>
            <person name="Petersen C."/>
            <person name="Sorensen T."/>
            <person name="Nielsen M.R."/>
            <person name="Sondergaard T.E."/>
            <person name="Sorensen J.L."/>
            <person name="Fitzpatrick D.A."/>
            <person name="Frisvad J.C."/>
            <person name="Nielsen K.L."/>
        </authorList>
    </citation>
    <scope>NUCLEOTIDE SEQUENCE</scope>
    <source>
        <strain evidence="12">IBT 34128</strain>
    </source>
</reference>
<dbReference type="GeneID" id="81393869"/>
<evidence type="ECO:0000313" key="12">
    <source>
        <dbReference type="EMBL" id="KAJ5101897.1"/>
    </source>
</evidence>
<keyword evidence="13" id="KW-1185">Reference proteome</keyword>
<dbReference type="Pfam" id="PF03151">
    <property type="entry name" value="TPT"/>
    <property type="match status" value="1"/>
</dbReference>
<feature type="transmembrane region" description="Helical" evidence="10">
    <location>
        <begin position="91"/>
        <end position="113"/>
    </location>
</feature>
<comment type="subunit">
    <text evidence="4">Homooligomer.</text>
</comment>
<evidence type="ECO:0000256" key="1">
    <source>
        <dbReference type="ARBA" id="ARBA00003420"/>
    </source>
</evidence>
<feature type="transmembrane region" description="Helical" evidence="10">
    <location>
        <begin position="306"/>
        <end position="330"/>
    </location>
</feature>
<feature type="region of interest" description="Disordered" evidence="9">
    <location>
        <begin position="1"/>
        <end position="34"/>
    </location>
</feature>
<gene>
    <name evidence="12" type="ORF">NUU61_004119</name>
</gene>
<feature type="transmembrane region" description="Helical" evidence="10">
    <location>
        <begin position="178"/>
        <end position="195"/>
    </location>
</feature>
<keyword evidence="6" id="KW-0256">Endoplasmic reticulum</keyword>
<feature type="transmembrane region" description="Helical" evidence="10">
    <location>
        <begin position="63"/>
        <end position="79"/>
    </location>
</feature>
<comment type="subcellular location">
    <subcellularLocation>
        <location evidence="2">Endoplasmic reticulum membrane</location>
        <topology evidence="2">Multi-pass membrane protein</topology>
    </subcellularLocation>
</comment>
<evidence type="ECO:0000256" key="3">
    <source>
        <dbReference type="ARBA" id="ARBA00010425"/>
    </source>
</evidence>
<evidence type="ECO:0000256" key="6">
    <source>
        <dbReference type="ARBA" id="ARBA00022824"/>
    </source>
</evidence>
<dbReference type="OrthoDB" id="10261634at2759"/>
<keyword evidence="8 10" id="KW-0472">Membrane</keyword>
<organism evidence="12 13">
    <name type="scientific">Penicillium alfredii</name>
    <dbReference type="NCBI Taxonomy" id="1506179"/>
    <lineage>
        <taxon>Eukaryota</taxon>
        <taxon>Fungi</taxon>
        <taxon>Dikarya</taxon>
        <taxon>Ascomycota</taxon>
        <taxon>Pezizomycotina</taxon>
        <taxon>Eurotiomycetes</taxon>
        <taxon>Eurotiomycetidae</taxon>
        <taxon>Eurotiales</taxon>
        <taxon>Aspergillaceae</taxon>
        <taxon>Penicillium</taxon>
    </lineage>
</organism>
<feature type="transmembrane region" description="Helical" evidence="10">
    <location>
        <begin position="125"/>
        <end position="145"/>
    </location>
</feature>
<sequence>MAPSHESEEVGMRLLSESAQSSPRTSLSSSTLSVEDKEAYQKEALQLSPVVQSEYETPARVKYAWLGAYLVFAMALTIHNKFVLQKFNCPWLLTTLHGAFSALGAFMVWMLGYFKLSTLSTRDHLILVVYSVLFSVNIFFSNWSLALVSLALFQILRNTSPIFTVFIYRFWYSRSYSTATYISLIPIILGAGLTAKGDFNYSYLGLIVSGIGVVLGVIKIVATNQLMTGTLELGSMELLYRMSIYSTIQTAVIGALAGEFSVFSQALLGVAKDESPLKATSTIALLVLNGVVAFLLNIASFETNKVAGALAVTVSGNLRQTLTLVLGIFIMGDFEFNIQTGFGIVLVVIGCALYSKAELDSKKSVSSVNR</sequence>
<feature type="transmembrane region" description="Helical" evidence="10">
    <location>
        <begin position="279"/>
        <end position="299"/>
    </location>
</feature>
<name>A0A9W9KEC0_9EURO</name>
<reference evidence="12" key="1">
    <citation type="submission" date="2022-11" db="EMBL/GenBank/DDBJ databases">
        <authorList>
            <person name="Petersen C."/>
        </authorList>
    </citation>
    <scope>NUCLEOTIDE SEQUENCE</scope>
    <source>
        <strain evidence="12">IBT 34128</strain>
    </source>
</reference>
<dbReference type="Proteomes" id="UP001141434">
    <property type="component" value="Unassembled WGS sequence"/>
</dbReference>
<dbReference type="InterPro" id="IPR004853">
    <property type="entry name" value="Sugar_P_trans_dom"/>
</dbReference>
<evidence type="ECO:0000256" key="4">
    <source>
        <dbReference type="ARBA" id="ARBA00011182"/>
    </source>
</evidence>
<dbReference type="InterPro" id="IPR050186">
    <property type="entry name" value="TPT_transporter"/>
</dbReference>
<protein>
    <recommendedName>
        <fullName evidence="11">Sugar phosphate transporter domain-containing protein</fullName>
    </recommendedName>
</protein>
<feature type="transmembrane region" description="Helical" evidence="10">
    <location>
        <begin position="243"/>
        <end position="267"/>
    </location>
</feature>
<keyword evidence="5 10" id="KW-0812">Transmembrane</keyword>
<comment type="function">
    <text evidence="1">Involved in the import of GDP-mannose from the cytoplasm into the Golgi lumen.</text>
</comment>